<dbReference type="InterPro" id="IPR012533">
    <property type="entry name" value="YcnI-copper_dom"/>
</dbReference>
<dbReference type="RefSeq" id="WP_072844333.1">
    <property type="nucleotide sequence ID" value="NZ_FNAB01000001.1"/>
</dbReference>
<evidence type="ECO:0000259" key="4">
    <source>
        <dbReference type="Pfam" id="PF07987"/>
    </source>
</evidence>
<feature type="chain" id="PRO_5011608613" evidence="3">
    <location>
        <begin position="29"/>
        <end position="218"/>
    </location>
</feature>
<dbReference type="STRING" id="168276.SAMN05444580_10129"/>
<evidence type="ECO:0000313" key="5">
    <source>
        <dbReference type="EMBL" id="SDC49167.1"/>
    </source>
</evidence>
<accession>A0A1G6M1D7</accession>
<evidence type="ECO:0000256" key="3">
    <source>
        <dbReference type="SAM" id="SignalP"/>
    </source>
</evidence>
<feature type="region of interest" description="Disordered" evidence="1">
    <location>
        <begin position="139"/>
        <end position="184"/>
    </location>
</feature>
<feature type="transmembrane region" description="Helical" evidence="2">
    <location>
        <begin position="192"/>
        <end position="213"/>
    </location>
</feature>
<dbReference type="CDD" id="cd08545">
    <property type="entry name" value="YcnI_like"/>
    <property type="match status" value="1"/>
</dbReference>
<keyword evidence="6" id="KW-1185">Reference proteome</keyword>
<evidence type="ECO:0000313" key="6">
    <source>
        <dbReference type="Proteomes" id="UP000199417"/>
    </source>
</evidence>
<evidence type="ECO:0000256" key="2">
    <source>
        <dbReference type="SAM" id="Phobius"/>
    </source>
</evidence>
<evidence type="ECO:0000256" key="1">
    <source>
        <dbReference type="SAM" id="MobiDB-lite"/>
    </source>
</evidence>
<protein>
    <submittedName>
        <fullName evidence="5">Uncharacterized protein YcnI</fullName>
    </submittedName>
</protein>
<keyword evidence="2" id="KW-0812">Transmembrane</keyword>
<gene>
    <name evidence="5" type="ORF">SAMN05444580_10129</name>
</gene>
<feature type="signal peptide" evidence="3">
    <location>
        <begin position="1"/>
        <end position="28"/>
    </location>
</feature>
<dbReference type="AlphaFoldDB" id="A0A1G6M1D7"/>
<keyword evidence="3" id="KW-0732">Signal</keyword>
<organism evidence="5 6">
    <name type="scientific">Rhodococcus tukisamuensis</name>
    <dbReference type="NCBI Taxonomy" id="168276"/>
    <lineage>
        <taxon>Bacteria</taxon>
        <taxon>Bacillati</taxon>
        <taxon>Actinomycetota</taxon>
        <taxon>Actinomycetes</taxon>
        <taxon>Mycobacteriales</taxon>
        <taxon>Nocardiaceae</taxon>
        <taxon>Rhodococcus</taxon>
    </lineage>
</organism>
<dbReference type="InterPro" id="IPR038507">
    <property type="entry name" value="YcnI-like_sf"/>
</dbReference>
<keyword evidence="2" id="KW-1133">Transmembrane helix</keyword>
<dbReference type="Proteomes" id="UP000199417">
    <property type="component" value="Unassembled WGS sequence"/>
</dbReference>
<sequence length="218" mass="21591">MNISLSRALVTAGAAGGVLLLGSGVASAHVGVSAPGAAQGGYTVLTFKVPTESDTAGTTKLTVTLPGLKSARTEPMPGWTSQVVKDPATQAATEVTWTADPGVAVGPGQFQQFLLSAGPLPSEDTVSFPAVQTYSDGKVVSWNQQPGPDGAEPDKPTPSLTLAAAEEGDGSHGASTSTGDEPDAAVDTTARWLGGAGLVLGALGAALGIGATVRSRRA</sequence>
<feature type="domain" description="YncI copper-binding" evidence="4">
    <location>
        <begin position="29"/>
        <end position="162"/>
    </location>
</feature>
<name>A0A1G6M1D7_9NOCA</name>
<dbReference type="Pfam" id="PF07987">
    <property type="entry name" value="DUF1775"/>
    <property type="match status" value="1"/>
</dbReference>
<proteinExistence type="predicted"/>
<reference evidence="5 6" key="1">
    <citation type="submission" date="2016-10" db="EMBL/GenBank/DDBJ databases">
        <authorList>
            <person name="de Groot N.N."/>
        </authorList>
    </citation>
    <scope>NUCLEOTIDE SEQUENCE [LARGE SCALE GENOMIC DNA]</scope>
    <source>
        <strain evidence="5 6">JCM 11308</strain>
    </source>
</reference>
<dbReference type="EMBL" id="FNAB01000001">
    <property type="protein sequence ID" value="SDC49167.1"/>
    <property type="molecule type" value="Genomic_DNA"/>
</dbReference>
<dbReference type="Gene3D" id="2.60.40.2230">
    <property type="entry name" value="Uncharacterised protein YcnI-like PF07987, DUF1775"/>
    <property type="match status" value="1"/>
</dbReference>
<keyword evidence="2" id="KW-0472">Membrane</keyword>